<evidence type="ECO:0000313" key="6">
    <source>
        <dbReference type="EMBL" id="CUI17307.1"/>
    </source>
</evidence>
<dbReference type="InterPro" id="IPR003035">
    <property type="entry name" value="RWP-RK_dom"/>
</dbReference>
<dbReference type="PATRIC" id="fig|389348.3.peg.1909"/>
<keyword evidence="7" id="KW-1185">Reference proteome</keyword>
<reference evidence="7" key="1">
    <citation type="submission" date="2015-09" db="EMBL/GenBank/DDBJ databases">
        <authorList>
            <person name="Bertelli C."/>
        </authorList>
    </citation>
    <scope>NUCLEOTIDE SEQUENCE [LARGE SCALE GENOMIC DNA]</scope>
    <source>
        <strain evidence="7">KNic</strain>
    </source>
</reference>
<feature type="domain" description="RWP-RK" evidence="5">
    <location>
        <begin position="1"/>
        <end position="57"/>
    </location>
</feature>
<dbReference type="Proteomes" id="UP000069902">
    <property type="component" value="Chromosome cPNK"/>
</dbReference>
<accession>A0A0U5K5B8</accession>
<keyword evidence="3" id="KW-0804">Transcription</keyword>
<dbReference type="PROSITE" id="PS51519">
    <property type="entry name" value="RWP_RK"/>
    <property type="match status" value="1"/>
</dbReference>
<evidence type="ECO:0000259" key="5">
    <source>
        <dbReference type="PROSITE" id="PS51519"/>
    </source>
</evidence>
<keyword evidence="1" id="KW-0805">Transcription regulation</keyword>
<feature type="compositionally biased region" description="Polar residues" evidence="4">
    <location>
        <begin position="53"/>
        <end position="75"/>
    </location>
</feature>
<name>A0A0U5K5B8_9BACT</name>
<evidence type="ECO:0000256" key="1">
    <source>
        <dbReference type="ARBA" id="ARBA00023015"/>
    </source>
</evidence>
<dbReference type="GO" id="GO:0003677">
    <property type="term" value="F:DNA binding"/>
    <property type="evidence" value="ECO:0007669"/>
    <property type="project" value="UniProtKB-KW"/>
</dbReference>
<evidence type="ECO:0000256" key="4">
    <source>
        <dbReference type="SAM" id="MobiDB-lite"/>
    </source>
</evidence>
<keyword evidence="2" id="KW-0238">DNA-binding</keyword>
<dbReference type="InParanoid" id="A0A0U5K5B8"/>
<dbReference type="KEGG" id="pnl:PNK_1698"/>
<sequence length="155" mass="17792">MSLKDAAATFDISVSKLKKHCREYGIRRWPSQFAQNQLWEKIEKELGQRSFDQHSNSLVSPAINQPSSSGSNADNQVYAEDHQTSEINVEDSSIGHFDSYAEEPHSFRPTEREESQERLYSYFPDFQIQPLTYSLLPSISQLNLSPIKPNQMLSH</sequence>
<proteinExistence type="predicted"/>
<evidence type="ECO:0000313" key="7">
    <source>
        <dbReference type="Proteomes" id="UP000069902"/>
    </source>
</evidence>
<dbReference type="EMBL" id="LN879502">
    <property type="protein sequence ID" value="CUI17307.1"/>
    <property type="molecule type" value="Genomic_DNA"/>
</dbReference>
<dbReference type="AlphaFoldDB" id="A0A0U5K5B8"/>
<feature type="compositionally biased region" description="Basic and acidic residues" evidence="4">
    <location>
        <begin position="102"/>
        <end position="114"/>
    </location>
</feature>
<gene>
    <name evidence="6" type="ORF">PNK_1698</name>
</gene>
<evidence type="ECO:0000256" key="2">
    <source>
        <dbReference type="ARBA" id="ARBA00023125"/>
    </source>
</evidence>
<organism evidence="6 7">
    <name type="scientific">Candidatus Protochlamydia naegleriophila</name>
    <dbReference type="NCBI Taxonomy" id="389348"/>
    <lineage>
        <taxon>Bacteria</taxon>
        <taxon>Pseudomonadati</taxon>
        <taxon>Chlamydiota</taxon>
        <taxon>Chlamydiia</taxon>
        <taxon>Parachlamydiales</taxon>
        <taxon>Parachlamydiaceae</taxon>
        <taxon>Candidatus Protochlamydia</taxon>
    </lineage>
</organism>
<dbReference type="Pfam" id="PF02042">
    <property type="entry name" value="RWP-RK"/>
    <property type="match status" value="1"/>
</dbReference>
<protein>
    <recommendedName>
        <fullName evidence="5">RWP-RK domain-containing protein</fullName>
    </recommendedName>
</protein>
<feature type="region of interest" description="Disordered" evidence="4">
    <location>
        <begin position="50"/>
        <end position="114"/>
    </location>
</feature>
<evidence type="ECO:0000256" key="3">
    <source>
        <dbReference type="ARBA" id="ARBA00023163"/>
    </source>
</evidence>